<sequence length="259" mass="29687">MIRELLDFGKPGFEQTYMDLGCPDFLCQKCGSTMWYEERANKPSRPETPEFSICCLQGKVVLDFLKQPPEYLKELLDYRGGMRSIKFRENIRAYNSIFAFTSMGAKIDRAVNFRPGSYVYKISGQNYHRIGGLIPSDGKPPKFAQLYVYDTENEIHNRLSSLKSGDSAKNLDATIVQGIKDMLDVYNRVARVFRMARDRLSAPDNKEVHIKLIGTRSDSSRQYTMPTTSEIAALIVRDFGQSSGRRDIVVEQREMVYKE</sequence>
<organism evidence="1 2">
    <name type="scientific">Trifolium subterraneum</name>
    <name type="common">Subterranean clover</name>
    <dbReference type="NCBI Taxonomy" id="3900"/>
    <lineage>
        <taxon>Eukaryota</taxon>
        <taxon>Viridiplantae</taxon>
        <taxon>Streptophyta</taxon>
        <taxon>Embryophyta</taxon>
        <taxon>Tracheophyta</taxon>
        <taxon>Spermatophyta</taxon>
        <taxon>Magnoliopsida</taxon>
        <taxon>eudicotyledons</taxon>
        <taxon>Gunneridae</taxon>
        <taxon>Pentapetalae</taxon>
        <taxon>rosids</taxon>
        <taxon>fabids</taxon>
        <taxon>Fabales</taxon>
        <taxon>Fabaceae</taxon>
        <taxon>Papilionoideae</taxon>
        <taxon>50 kb inversion clade</taxon>
        <taxon>NPAAA clade</taxon>
        <taxon>Hologalegina</taxon>
        <taxon>IRL clade</taxon>
        <taxon>Trifolieae</taxon>
        <taxon>Trifolium</taxon>
    </lineage>
</organism>
<dbReference type="AlphaFoldDB" id="A0A2Z6MLS5"/>
<dbReference type="EMBL" id="DF973196">
    <property type="protein sequence ID" value="GAU19177.1"/>
    <property type="molecule type" value="Genomic_DNA"/>
</dbReference>
<proteinExistence type="predicted"/>
<protein>
    <recommendedName>
        <fullName evidence="3">Helitron helicase-like domain-containing protein</fullName>
    </recommendedName>
</protein>
<dbReference type="OrthoDB" id="1166374at2759"/>
<gene>
    <name evidence="1" type="ORF">TSUD_198580</name>
</gene>
<evidence type="ECO:0000313" key="2">
    <source>
        <dbReference type="Proteomes" id="UP000242715"/>
    </source>
</evidence>
<evidence type="ECO:0008006" key="3">
    <source>
        <dbReference type="Google" id="ProtNLM"/>
    </source>
</evidence>
<dbReference type="PANTHER" id="PTHR45786">
    <property type="entry name" value="DNA BINDING PROTEIN-LIKE"/>
    <property type="match status" value="1"/>
</dbReference>
<reference evidence="2" key="1">
    <citation type="journal article" date="2017" name="Front. Plant Sci.">
        <title>Climate Clever Clovers: New Paradigm to Reduce the Environmental Footprint of Ruminants by Breeding Low Methanogenic Forages Utilizing Haplotype Variation.</title>
        <authorList>
            <person name="Kaur P."/>
            <person name="Appels R."/>
            <person name="Bayer P.E."/>
            <person name="Keeble-Gagnere G."/>
            <person name="Wang J."/>
            <person name="Hirakawa H."/>
            <person name="Shirasawa K."/>
            <person name="Vercoe P."/>
            <person name="Stefanova K."/>
            <person name="Durmic Z."/>
            <person name="Nichols P."/>
            <person name="Revell C."/>
            <person name="Isobe S.N."/>
            <person name="Edwards D."/>
            <person name="Erskine W."/>
        </authorList>
    </citation>
    <scope>NUCLEOTIDE SEQUENCE [LARGE SCALE GENOMIC DNA]</scope>
    <source>
        <strain evidence="2">cv. Daliak</strain>
    </source>
</reference>
<evidence type="ECO:0000313" key="1">
    <source>
        <dbReference type="EMBL" id="GAU19177.1"/>
    </source>
</evidence>
<accession>A0A2Z6MLS5</accession>
<keyword evidence="2" id="KW-1185">Reference proteome</keyword>
<dbReference type="PANTHER" id="PTHR45786:SF74">
    <property type="entry name" value="ATP-DEPENDENT DNA HELICASE"/>
    <property type="match status" value="1"/>
</dbReference>
<dbReference type="Proteomes" id="UP000242715">
    <property type="component" value="Unassembled WGS sequence"/>
</dbReference>
<name>A0A2Z6MLS5_TRISU</name>